<dbReference type="AlphaFoldDB" id="A0AAU7Z4H6"/>
<dbReference type="EMBL" id="CP132938">
    <property type="protein sequence ID" value="XCB23772.1"/>
    <property type="molecule type" value="Genomic_DNA"/>
</dbReference>
<feature type="binding site" evidence="7">
    <location>
        <position position="188"/>
    </location>
    <ligand>
        <name>Fe(2+)</name>
        <dbReference type="ChEBI" id="CHEBI:29033"/>
    </ligand>
</feature>
<evidence type="ECO:0000256" key="7">
    <source>
        <dbReference type="HAMAP-Rule" id="MF_00323"/>
    </source>
</evidence>
<dbReference type="CDD" id="cd03411">
    <property type="entry name" value="Ferrochelatase_N"/>
    <property type="match status" value="1"/>
</dbReference>
<dbReference type="NCBIfam" id="TIGR00109">
    <property type="entry name" value="hemH"/>
    <property type="match status" value="1"/>
</dbReference>
<keyword evidence="4 7" id="KW-0456">Lyase</keyword>
<dbReference type="InterPro" id="IPR001015">
    <property type="entry name" value="Ferrochelatase"/>
</dbReference>
<sequence length="345" mass="37297">MSEPTGSSETGKSAVLLLAHGTPDMLGEMAEYLSKVTGGRAMPQEVVEELQHRYAQIGLQEAPGLEPPPLTKWTMTQAHMLEHVLGAGKVYVGMRNWHPYIADTVAEMRRDSVTRIKAVCLAPQNSRTSVGLYRKAVLAAATGIEVEFVAGWAESPLLAEAFAEKLWPVWAEACAESGQQVPVLFTAHSVPCRTIMTGEASVAGARPGTPAQDSPDPYPVEAKRTAQMVADRMAAVGFHEKDWYFAFQSQGISGGPWIGPTVEDTLKAIKAEGHVGVVMQPVGFLCDHVEILYDIDIAFRQTASELGLKLWRAESLNDSEVLVEALVDVVSGKYKATVDEVLVPA</sequence>
<dbReference type="EC" id="4.98.1.1" evidence="7"/>
<comment type="subcellular location">
    <subcellularLocation>
        <location evidence="7">Cytoplasm</location>
    </subcellularLocation>
</comment>
<proteinExistence type="inferred from homology"/>
<evidence type="ECO:0000256" key="4">
    <source>
        <dbReference type="ARBA" id="ARBA00023239"/>
    </source>
</evidence>
<keyword evidence="5 7" id="KW-0627">Porphyrin biosynthesis</keyword>
<gene>
    <name evidence="7 9" type="primary">hemH</name>
    <name evidence="9" type="ORF">RBB81_07580</name>
</gene>
<dbReference type="HAMAP" id="MF_00323">
    <property type="entry name" value="Ferrochelatase"/>
    <property type="match status" value="1"/>
</dbReference>
<evidence type="ECO:0000256" key="8">
    <source>
        <dbReference type="RuleBase" id="RU004185"/>
    </source>
</evidence>
<dbReference type="GO" id="GO:0046872">
    <property type="term" value="F:metal ion binding"/>
    <property type="evidence" value="ECO:0007669"/>
    <property type="project" value="UniProtKB-KW"/>
</dbReference>
<comment type="pathway">
    <text evidence="7">Porphyrin-containing compound metabolism; protoheme biosynthesis; protoheme from protoporphyrin-IX: step 1/1.</text>
</comment>
<evidence type="ECO:0000256" key="2">
    <source>
        <dbReference type="ARBA" id="ARBA00023004"/>
    </source>
</evidence>
<comment type="similarity">
    <text evidence="1 7 8">Belongs to the ferrochelatase family.</text>
</comment>
<keyword evidence="2 7" id="KW-0408">Iron</keyword>
<reference evidence="9" key="1">
    <citation type="submission" date="2023-08" db="EMBL/GenBank/DDBJ databases">
        <authorList>
            <person name="Messyasz A."/>
            <person name="Mannisto M.K."/>
            <person name="Kerkhof L.J."/>
            <person name="Haggblom M."/>
        </authorList>
    </citation>
    <scope>NUCLEOTIDE SEQUENCE</scope>
    <source>
        <strain evidence="9">M8UP39</strain>
    </source>
</reference>
<comment type="catalytic activity">
    <reaction evidence="6">
        <text>Fe-coproporphyrin III + 2 H(+) = coproporphyrin III + Fe(2+)</text>
        <dbReference type="Rhea" id="RHEA:49572"/>
        <dbReference type="ChEBI" id="CHEBI:15378"/>
        <dbReference type="ChEBI" id="CHEBI:29033"/>
        <dbReference type="ChEBI" id="CHEBI:68438"/>
        <dbReference type="ChEBI" id="CHEBI:131725"/>
        <dbReference type="EC" id="4.99.1.9"/>
    </reaction>
    <physiologicalReaction direction="right-to-left" evidence="6">
        <dbReference type="Rhea" id="RHEA:49574"/>
    </physiologicalReaction>
</comment>
<accession>A0AAU7Z4H6</accession>
<evidence type="ECO:0000256" key="1">
    <source>
        <dbReference type="ARBA" id="ARBA00007718"/>
    </source>
</evidence>
<dbReference type="InterPro" id="IPR033644">
    <property type="entry name" value="Ferrochelatase_C"/>
</dbReference>
<dbReference type="GO" id="GO:0005737">
    <property type="term" value="C:cytoplasm"/>
    <property type="evidence" value="ECO:0007669"/>
    <property type="project" value="UniProtKB-SubCell"/>
</dbReference>
<dbReference type="InterPro" id="IPR033659">
    <property type="entry name" value="Ferrochelatase_N"/>
</dbReference>
<name>A0AAU7Z4H6_9BACT</name>
<keyword evidence="7" id="KW-0479">Metal-binding</keyword>
<evidence type="ECO:0000256" key="5">
    <source>
        <dbReference type="ARBA" id="ARBA00023244"/>
    </source>
</evidence>
<dbReference type="SUPFAM" id="SSF53800">
    <property type="entry name" value="Chelatase"/>
    <property type="match status" value="1"/>
</dbReference>
<organism evidence="9">
    <name type="scientific">Tunturiibacter gelidiferens</name>
    <dbReference type="NCBI Taxonomy" id="3069689"/>
    <lineage>
        <taxon>Bacteria</taxon>
        <taxon>Pseudomonadati</taxon>
        <taxon>Acidobacteriota</taxon>
        <taxon>Terriglobia</taxon>
        <taxon>Terriglobales</taxon>
        <taxon>Acidobacteriaceae</taxon>
        <taxon>Tunturiibacter</taxon>
    </lineage>
</organism>
<dbReference type="Gene3D" id="3.40.50.1400">
    <property type="match status" value="2"/>
</dbReference>
<feature type="binding site" evidence="7">
    <location>
        <position position="290"/>
    </location>
    <ligand>
        <name>Fe(2+)</name>
        <dbReference type="ChEBI" id="CHEBI:29033"/>
    </ligand>
</feature>
<keyword evidence="3 7" id="KW-0350">Heme biosynthesis</keyword>
<dbReference type="CDD" id="cd00419">
    <property type="entry name" value="Ferrochelatase_C"/>
    <property type="match status" value="1"/>
</dbReference>
<evidence type="ECO:0000256" key="3">
    <source>
        <dbReference type="ARBA" id="ARBA00023133"/>
    </source>
</evidence>
<protein>
    <recommendedName>
        <fullName evidence="7">Ferrochelatase</fullName>
        <ecNumber evidence="7">4.98.1.1</ecNumber>
    </recommendedName>
    <alternativeName>
        <fullName evidence="7">Heme synthase</fullName>
    </alternativeName>
    <alternativeName>
        <fullName evidence="7">Protoheme ferro-lyase</fullName>
    </alternativeName>
</protein>
<evidence type="ECO:0000313" key="9">
    <source>
        <dbReference type="EMBL" id="XCB23772.1"/>
    </source>
</evidence>
<dbReference type="PANTHER" id="PTHR11108">
    <property type="entry name" value="FERROCHELATASE"/>
    <property type="match status" value="1"/>
</dbReference>
<dbReference type="Pfam" id="PF00762">
    <property type="entry name" value="Ferrochelatase"/>
    <property type="match status" value="1"/>
</dbReference>
<dbReference type="RefSeq" id="WP_353073264.1">
    <property type="nucleotide sequence ID" value="NZ_CP132938.1"/>
</dbReference>
<dbReference type="GO" id="GO:0004325">
    <property type="term" value="F:ferrochelatase activity"/>
    <property type="evidence" value="ECO:0007669"/>
    <property type="project" value="UniProtKB-UniRule"/>
</dbReference>
<dbReference type="PANTHER" id="PTHR11108:SF1">
    <property type="entry name" value="FERROCHELATASE, MITOCHONDRIAL"/>
    <property type="match status" value="1"/>
</dbReference>
<reference evidence="9" key="2">
    <citation type="journal article" date="2024" name="Environ. Microbiol.">
        <title>Genome analysis and description of Tunturibacter gen. nov. expands the diversity of Terriglobia in tundra soils.</title>
        <authorList>
            <person name="Messyasz A."/>
            <person name="Mannisto M.K."/>
            <person name="Kerkhof L.J."/>
            <person name="Haggblom M.M."/>
        </authorList>
    </citation>
    <scope>NUCLEOTIDE SEQUENCE</scope>
    <source>
        <strain evidence="9">M8UP39</strain>
    </source>
</reference>
<comment type="catalytic activity">
    <reaction evidence="7">
        <text>heme b + 2 H(+) = protoporphyrin IX + Fe(2+)</text>
        <dbReference type="Rhea" id="RHEA:22584"/>
        <dbReference type="ChEBI" id="CHEBI:15378"/>
        <dbReference type="ChEBI" id="CHEBI:29033"/>
        <dbReference type="ChEBI" id="CHEBI:57306"/>
        <dbReference type="ChEBI" id="CHEBI:60344"/>
        <dbReference type="EC" id="4.98.1.1"/>
    </reaction>
</comment>
<comment type="function">
    <text evidence="7">Catalyzes the ferrous insertion into protoporphyrin IX.</text>
</comment>
<keyword evidence="7" id="KW-0963">Cytoplasm</keyword>
<dbReference type="KEGG" id="tgi:RBB81_07580"/>
<evidence type="ECO:0000256" key="6">
    <source>
        <dbReference type="ARBA" id="ARBA00024536"/>
    </source>
</evidence>
<dbReference type="GO" id="GO:0006783">
    <property type="term" value="P:heme biosynthetic process"/>
    <property type="evidence" value="ECO:0007669"/>
    <property type="project" value="UniProtKB-UniRule"/>
</dbReference>